<evidence type="ECO:0000313" key="4">
    <source>
        <dbReference type="EMBL" id="MDG4476268.1"/>
    </source>
</evidence>
<name>A0A9X4MH28_9BACT</name>
<evidence type="ECO:0000256" key="1">
    <source>
        <dbReference type="SAM" id="MobiDB-lite"/>
    </source>
</evidence>
<evidence type="ECO:0000313" key="5">
    <source>
        <dbReference type="Proteomes" id="UP001154240"/>
    </source>
</evidence>
<feature type="region of interest" description="Disordered" evidence="1">
    <location>
        <begin position="1542"/>
        <end position="1561"/>
    </location>
</feature>
<reference evidence="4" key="2">
    <citation type="submission" date="2022-10" db="EMBL/GenBank/DDBJ databases">
        <authorList>
            <person name="Aronson H.S."/>
        </authorList>
    </citation>
    <scope>NUCLEOTIDE SEQUENCE</scope>
    <source>
        <strain evidence="4">RS19-109</strain>
    </source>
</reference>
<dbReference type="InterPro" id="IPR025157">
    <property type="entry name" value="Hemagglutinin_rpt"/>
</dbReference>
<feature type="domain" description="Filamentous haemagglutinin FhaB/tRNA nuclease CdiA-like TPS" evidence="3">
    <location>
        <begin position="96"/>
        <end position="216"/>
    </location>
</feature>
<dbReference type="GO" id="GO:0003824">
    <property type="term" value="F:catalytic activity"/>
    <property type="evidence" value="ECO:0007669"/>
    <property type="project" value="UniProtKB-ARBA"/>
</dbReference>
<dbReference type="Pfam" id="PF13018">
    <property type="entry name" value="ESPR"/>
    <property type="match status" value="1"/>
</dbReference>
<sequence>MNKHCYRMVFNKARGILMAVAEIAVSHTKSSGETSGKTVVPRAVRGSAFRAVTYSAWATLVVNTAGFIIWPAIGQAQIVADPSAPATQRPTILSAPNGVPLVNIQTPSAAGVSRNTYRQFDVQQQGAILNNARTNAQTQLGGWVQANPWLATGSARVILNEVNSSNPSLLQGYVEVAGSRAQVVIANPAGVTCEGCGFINSNRATLTTGTPIFSGGNLEGYRVQGGVINIAGAGLDTSTADYTDLIARSVQVNAGIWANQLKVTAGANRIDAEHTVATPIAGTGAPPAFAIDVAQLGGMYAGKIILVGTETGVGVRNAGNIGASVGEVIVTAEGRLENAGCIISTNHMQIDTRSGIRNSGNMISNGTASLNTIGDLDNQGGQIQAFEEANINLGGTLNNTASLVRSGQSLSIAAGDIVNADTQGDNQGLEGRSLSLTAQQIDNRQGAVRADDALVVSSGNSIDNTQGVISSGKSVRLQDANLADKTLSITNTDGIVIAGQQLDVDSVGLTGDGKMLSLGDLSIKLTQNYTHYGELQANGTASIETTGTFTNQSTFLAGTALNLKAASIDNQATGQISANQVKLKATDNQTLTNRGLIEGQDTIIEATTLNNLGTGRIYGDHIAIAATTVTNDAENGVAPVIGARNRLDIGAQAITNREHALLFSAGDMAIGGSLDADNHATGQATTLNNNSATIEALGSVDLVARQINNTNVHFSTTVQSLGTEHIVEYQGSGSPNRYTPGTPGVYLYVDESLQLHTPQGNYESWLSYNYNRSVTETKVLSSDPAQILSGTDMRISADTLLNDKSEIIAGGELTAATATLNNTEVAGRRTIADSGTVTSFWRDNQKGRDSTGSSIAGYNPATVIQAISLTPTVYRQNTAPTGTGTQIATLYPASASQTPSGAHAVSVPNNSLFSLNSSPTSGYLVETDLRFANYRNWLSSDYLLNALSMDPATSQKRLGDGFYEQKLIREQVAQLTGRRFLDGYANDEVQYQVLMGNASTFAQAYQLRPGVALSAEQMAQLTSDIVWLVEKEIILPDGQMTKALVPQLYVAVKDGDLQDSGALIAGNNVNLNLSSDLNNSGTIAGRNVVALTAENVRNLGGRITGNDVGVAASNDLNNIGGTIDAVNSLTATAGRDLNVISTTSTQTNAQGSRTNINRVAGLYVTGSSGTLLAAAGRDINFDSATILNAAPPAAEQPAGATMIVAGNNLNLGTVTESSNNSIAWDGKNYRKDSSRTEVGTTIQTQGEIRLQAGNDLNAKAANVSSDQGTLLATAGGNVNLIAGEATRSLDEAHQHTSKGFLSSKTTTTRDSLNETTAQASTLSGNATTVLANQDINVKGSNVVGTNDVTLTALNNVKIEAATNTLQESHFREEKKSGLLSSGGIGFTIGSQQQSTDAKGTSTMAVASTVGSTAGNVTIEAGNDYKQVGSNVVAPQGDIEVSAKKIDIIEALNTSINTTETKFKQSGLTLALSSPVISAIQTAQHMTEAVGQTKDVRMQALAGATTALAGYDAYNKVQAGQAVKDGNLADKVGGINLSISLGSSSSQSNSTQSSSTAQGSTVAAGNNVNLSATGVGKESDLTVQGSQITAGNNITLKADDKINLLAAQSTAEQHSTNQSSSGSIGVSFGSQTGVTLAASQGRGNADGSDVAWTNTHVEAGNVLAMQSGGDTTLKGAVVNGKQVVADVGGNLNVESLQDTSQYDSKQKSMGGSVTFGSSPSASINASKSKVNSNYASVIEQSGVKAGDEGFQVEVAGNTDLKGAVIASTDKAIEDDKNTLITATLTSRDIANYAEASAKSSGINIDSSMVTQGKYGIAKGVIGNALNNASDSGSSSGQTRSAVSEGTVVVTDEAGQLQRTAQTAEQTVAGLNRDTATAQTAAQKQDVQAMEQRVAAERAIKEEAIKIVTTFTDEAYRSKFLETPKSFKVECPVGANCVADPSQLKRTPATPQEVAANASPDTVLAVNGILNDEQRAMELAYQNAEPIINPETGLKDLKPTTIYLMYIKPANNTISELMGVAYEKAIDSMSYGLANFFGYTNAAEVYASELASRGDKATNSLGHSRATLVQKSSFTILANRPDENGNTYTNQNLTVRGVGGAADAQSYTEAAVKITGEVGRKNITYSYFSNDPVSVSTLSGGNSGVWTLKDLWQVLDTNNSMHSSLGTGALGSTQVEFPVPGGPQGTPDGNAKLIRYVGGQQVDAQGNPIQQTE</sequence>
<feature type="region of interest" description="Disordered" evidence="1">
    <location>
        <begin position="1697"/>
        <end position="1720"/>
    </location>
</feature>
<feature type="region of interest" description="Disordered" evidence="1">
    <location>
        <begin position="1293"/>
        <end position="1319"/>
    </location>
</feature>
<dbReference type="Pfam" id="PF13332">
    <property type="entry name" value="Fil_haemagg_2"/>
    <property type="match status" value="2"/>
</dbReference>
<proteinExistence type="predicted"/>
<dbReference type="InterPro" id="IPR024973">
    <property type="entry name" value="ESPR"/>
</dbReference>
<comment type="caution">
    <text evidence="4">The sequence shown here is derived from an EMBL/GenBank/DDBJ whole genome shotgun (WGS) entry which is preliminary data.</text>
</comment>
<gene>
    <name evidence="4" type="ORF">OLX77_08880</name>
</gene>
<feature type="transmembrane region" description="Helical" evidence="2">
    <location>
        <begin position="51"/>
        <end position="73"/>
    </location>
</feature>
<reference evidence="4" key="1">
    <citation type="journal article" date="2022" name="bioRxiv">
        <title>Thiovibrio frasassiensisgen. nov., sp. nov., an autotrophic, elemental sulfur disproportionating bacterium isolated from sulfidic karst sediment, and proposal of Thiovibrionaceae fam. nov.</title>
        <authorList>
            <person name="Aronson H."/>
            <person name="Thomas C."/>
            <person name="Bhattacharyya M."/>
            <person name="Eckstein S."/>
            <person name="Jensen S."/>
            <person name="Barco R."/>
            <person name="Macalady J."/>
            <person name="Amend J."/>
        </authorList>
    </citation>
    <scope>NUCLEOTIDE SEQUENCE</scope>
    <source>
        <strain evidence="4">RS19-109</strain>
    </source>
</reference>
<dbReference type="Pfam" id="PF05860">
    <property type="entry name" value="TPS"/>
    <property type="match status" value="1"/>
</dbReference>
<dbReference type="RefSeq" id="WP_307633238.1">
    <property type="nucleotide sequence ID" value="NZ_JAPHEH010000001.1"/>
</dbReference>
<dbReference type="InterPro" id="IPR008638">
    <property type="entry name" value="FhaB/CdiA-like_TPS"/>
</dbReference>
<organism evidence="4 5">
    <name type="scientific">Thiovibrio frasassiensis</name>
    <dbReference type="NCBI Taxonomy" id="2984131"/>
    <lineage>
        <taxon>Bacteria</taxon>
        <taxon>Pseudomonadati</taxon>
        <taxon>Thermodesulfobacteriota</taxon>
        <taxon>Desulfobulbia</taxon>
        <taxon>Desulfobulbales</taxon>
        <taxon>Thiovibrionaceae</taxon>
        <taxon>Thiovibrio</taxon>
    </lineage>
</organism>
<evidence type="ECO:0000256" key="2">
    <source>
        <dbReference type="SAM" id="Phobius"/>
    </source>
</evidence>
<dbReference type="NCBIfam" id="TIGR01901">
    <property type="entry name" value="adhes_NPXG"/>
    <property type="match status" value="1"/>
</dbReference>
<keyword evidence="5" id="KW-1185">Reference proteome</keyword>
<dbReference type="SMART" id="SM00912">
    <property type="entry name" value="Haemagg_act"/>
    <property type="match status" value="1"/>
</dbReference>
<dbReference type="NCBIfam" id="TIGR01731">
    <property type="entry name" value="fil_hemag_20aa"/>
    <property type="match status" value="7"/>
</dbReference>
<dbReference type="Proteomes" id="UP001154240">
    <property type="component" value="Unassembled WGS sequence"/>
</dbReference>
<dbReference type="SUPFAM" id="SSF51126">
    <property type="entry name" value="Pectin lyase-like"/>
    <property type="match status" value="1"/>
</dbReference>
<protein>
    <submittedName>
        <fullName evidence="4">Hemagglutinin repeat-containing protein</fullName>
    </submittedName>
</protein>
<dbReference type="InterPro" id="IPR010069">
    <property type="entry name" value="CdiA_FHA1_rpt"/>
</dbReference>
<dbReference type="EMBL" id="JAPHEH010000001">
    <property type="protein sequence ID" value="MDG4476268.1"/>
    <property type="molecule type" value="Genomic_DNA"/>
</dbReference>
<feature type="compositionally biased region" description="Polar residues" evidence="1">
    <location>
        <begin position="1297"/>
        <end position="1319"/>
    </location>
</feature>
<keyword evidence="2" id="KW-0472">Membrane</keyword>
<evidence type="ECO:0000259" key="3">
    <source>
        <dbReference type="SMART" id="SM00912"/>
    </source>
</evidence>
<keyword evidence="2" id="KW-1133">Transmembrane helix</keyword>
<accession>A0A9X4MH28</accession>
<keyword evidence="2" id="KW-0812">Transmembrane</keyword>
<dbReference type="Gene3D" id="2.160.20.10">
    <property type="entry name" value="Single-stranded right-handed beta-helix, Pectin lyase-like"/>
    <property type="match status" value="1"/>
</dbReference>
<dbReference type="InterPro" id="IPR011050">
    <property type="entry name" value="Pectin_lyase_fold/virulence"/>
</dbReference>
<feature type="compositionally biased region" description="Polar residues" evidence="1">
    <location>
        <begin position="1697"/>
        <end position="1715"/>
    </location>
</feature>
<dbReference type="InterPro" id="IPR012334">
    <property type="entry name" value="Pectin_lyas_fold"/>
</dbReference>